<reference evidence="4 5" key="1">
    <citation type="submission" date="2016-10" db="EMBL/GenBank/DDBJ databases">
        <authorList>
            <person name="de Groot N.N."/>
        </authorList>
    </citation>
    <scope>NUCLEOTIDE SEQUENCE [LARGE SCALE GENOMIC DNA]</scope>
    <source>
        <strain evidence="4 5">DSM 2872</strain>
    </source>
</reference>
<dbReference type="CDD" id="cd00886">
    <property type="entry name" value="MogA_MoaB"/>
    <property type="match status" value="1"/>
</dbReference>
<accession>A0A1H4AAG4</accession>
<gene>
    <name evidence="4" type="ORF">SAMN05660648_02797</name>
</gene>
<dbReference type="GO" id="GO:0030170">
    <property type="term" value="F:pyridoxal phosphate binding"/>
    <property type="evidence" value="ECO:0007669"/>
    <property type="project" value="InterPro"/>
</dbReference>
<evidence type="ECO:0000256" key="1">
    <source>
        <dbReference type="ARBA" id="ARBA00005046"/>
    </source>
</evidence>
<keyword evidence="2" id="KW-0501">Molybdenum cofactor biosynthesis</keyword>
<dbReference type="AlphaFoldDB" id="A0A1H4AAG4"/>
<evidence type="ECO:0000313" key="4">
    <source>
        <dbReference type="EMBL" id="SEA32768.1"/>
    </source>
</evidence>
<dbReference type="InterPro" id="IPR001453">
    <property type="entry name" value="MoaB/Mog_dom"/>
</dbReference>
<dbReference type="InterPro" id="IPR036425">
    <property type="entry name" value="MoaB/Mog-like_dom_sf"/>
</dbReference>
<dbReference type="NCBIfam" id="TIGR00177">
    <property type="entry name" value="molyb_syn"/>
    <property type="match status" value="1"/>
</dbReference>
<dbReference type="Gene3D" id="3.40.980.10">
    <property type="entry name" value="MoaB/Mog-like domain"/>
    <property type="match status" value="1"/>
</dbReference>
<dbReference type="Pfam" id="PF00994">
    <property type="entry name" value="MoCF_biosynth"/>
    <property type="match status" value="1"/>
</dbReference>
<dbReference type="OrthoDB" id="9784492at2"/>
<dbReference type="RefSeq" id="WP_074673406.1">
    <property type="nucleotide sequence ID" value="NZ_FNQG01000015.1"/>
</dbReference>
<dbReference type="SUPFAM" id="SSF53218">
    <property type="entry name" value="Molybdenum cofactor biosynthesis proteins"/>
    <property type="match status" value="1"/>
</dbReference>
<sequence length="315" mass="34430">MGKIHALCTSEKKGTLKTQVDKVVFETEWGIKGDAHAGKWHRQVSFLGLQEIEDFRKLGVKVEFGAFGENIVAEGFRFKELPVGTRLRAGDVWFEITQIGKECHKGCAIRQQVGDCIMPREGIFGRVLHGGEVKVGDELELVQPGEKMPLEAAVITASDKGSRGERVDESGAKVAEILTANGYTVVEKAILPDEQEQLEHKMRELAAKGIALIATTGGTGFSPRDITPEATLAVCERLAPGIPEAMRALSLKITDRAMLSRAQAGICRRSLIVNLPGSKKAVEECLGFILPPLKHGIDILRGEDSECARHEHKYQ</sequence>
<dbReference type="GO" id="GO:0006777">
    <property type="term" value="P:Mo-molybdopterin cofactor biosynthetic process"/>
    <property type="evidence" value="ECO:0007669"/>
    <property type="project" value="UniProtKB-KW"/>
</dbReference>
<protein>
    <submittedName>
        <fullName evidence="4">Molybdenum cofactor synthesis domain-containing protein</fullName>
    </submittedName>
</protein>
<name>A0A1H4AAG4_SELRU</name>
<dbReference type="SMART" id="SM00852">
    <property type="entry name" value="MoCF_biosynth"/>
    <property type="match status" value="1"/>
</dbReference>
<dbReference type="GO" id="GO:0003824">
    <property type="term" value="F:catalytic activity"/>
    <property type="evidence" value="ECO:0007669"/>
    <property type="project" value="InterPro"/>
</dbReference>
<dbReference type="PANTHER" id="PTHR43764">
    <property type="entry name" value="MOLYBDENUM COFACTOR BIOSYNTHESIS"/>
    <property type="match status" value="1"/>
</dbReference>
<evidence type="ECO:0000259" key="3">
    <source>
        <dbReference type="PROSITE" id="PS51340"/>
    </source>
</evidence>
<dbReference type="InterPro" id="IPR005302">
    <property type="entry name" value="MoCF_Sase_C"/>
</dbReference>
<dbReference type="Pfam" id="PF03473">
    <property type="entry name" value="MOSC"/>
    <property type="match status" value="1"/>
</dbReference>
<feature type="domain" description="MOSC" evidence="3">
    <location>
        <begin position="18"/>
        <end position="142"/>
    </location>
</feature>
<dbReference type="Proteomes" id="UP000183469">
    <property type="component" value="Unassembled WGS sequence"/>
</dbReference>
<dbReference type="InterPro" id="IPR011037">
    <property type="entry name" value="Pyrv_Knase-like_insert_dom_sf"/>
</dbReference>
<dbReference type="Gene3D" id="2.40.33.20">
    <property type="entry name" value="PK beta-barrel domain-like"/>
    <property type="match status" value="1"/>
</dbReference>
<dbReference type="PROSITE" id="PS51340">
    <property type="entry name" value="MOSC"/>
    <property type="match status" value="1"/>
</dbReference>
<evidence type="ECO:0000313" key="5">
    <source>
        <dbReference type="Proteomes" id="UP000183469"/>
    </source>
</evidence>
<dbReference type="GO" id="GO:0030151">
    <property type="term" value="F:molybdenum ion binding"/>
    <property type="evidence" value="ECO:0007669"/>
    <property type="project" value="InterPro"/>
</dbReference>
<dbReference type="SUPFAM" id="SSF50800">
    <property type="entry name" value="PK beta-barrel domain-like"/>
    <property type="match status" value="1"/>
</dbReference>
<proteinExistence type="predicted"/>
<dbReference type="InterPro" id="IPR051920">
    <property type="entry name" value="MPT_Adenylyltrnsfr/MoaC-Rel"/>
</dbReference>
<dbReference type="PANTHER" id="PTHR43764:SF1">
    <property type="entry name" value="MOLYBDOPTERIN MOLYBDOTRANSFERASE"/>
    <property type="match status" value="1"/>
</dbReference>
<evidence type="ECO:0000256" key="2">
    <source>
        <dbReference type="ARBA" id="ARBA00023150"/>
    </source>
</evidence>
<comment type="pathway">
    <text evidence="1">Cofactor biosynthesis; molybdopterin biosynthesis.</text>
</comment>
<organism evidence="4 5">
    <name type="scientific">Selenomonas ruminantium</name>
    <dbReference type="NCBI Taxonomy" id="971"/>
    <lineage>
        <taxon>Bacteria</taxon>
        <taxon>Bacillati</taxon>
        <taxon>Bacillota</taxon>
        <taxon>Negativicutes</taxon>
        <taxon>Selenomonadales</taxon>
        <taxon>Selenomonadaceae</taxon>
        <taxon>Selenomonas</taxon>
    </lineage>
</organism>
<dbReference type="EMBL" id="FNQG01000015">
    <property type="protein sequence ID" value="SEA32768.1"/>
    <property type="molecule type" value="Genomic_DNA"/>
</dbReference>